<evidence type="ECO:0000256" key="1">
    <source>
        <dbReference type="SAM" id="MobiDB-lite"/>
    </source>
</evidence>
<dbReference type="AlphaFoldDB" id="A0A433TKR1"/>
<dbReference type="EMBL" id="RQTK01000301">
    <property type="protein sequence ID" value="RUS82138.1"/>
    <property type="molecule type" value="Genomic_DNA"/>
</dbReference>
<keyword evidence="2" id="KW-0472">Membrane</keyword>
<evidence type="ECO:0000256" key="2">
    <source>
        <dbReference type="SAM" id="Phobius"/>
    </source>
</evidence>
<dbReference type="OrthoDB" id="10463982at2759"/>
<feature type="compositionally biased region" description="Polar residues" evidence="1">
    <location>
        <begin position="202"/>
        <end position="265"/>
    </location>
</feature>
<dbReference type="Proteomes" id="UP000271974">
    <property type="component" value="Unassembled WGS sequence"/>
</dbReference>
<proteinExistence type="predicted"/>
<name>A0A433TKR1_ELYCH</name>
<feature type="compositionally biased region" description="Polar residues" evidence="1">
    <location>
        <begin position="304"/>
        <end position="332"/>
    </location>
</feature>
<keyword evidence="2" id="KW-0812">Transmembrane</keyword>
<feature type="region of interest" description="Disordered" evidence="1">
    <location>
        <begin position="156"/>
        <end position="332"/>
    </location>
</feature>
<sequence length="332" mass="36213">MPDESVYVAIAIACVVALLLLAIMVIYCVKRQQDKMHERIIRERRLREERQRRNFMRAQMVHPPSYEASRGRDQIICPVNRDIPWSPPPEYKEVATPIPGLRHNQVVGIGGAPDLFNGAAEYNEIPSVSRNVAPAYTYMPPGVSAQANNAVAISTNNNSSNINSNNNRNMVGSRTNASTRRSDNAIQVQVSPRAAHSLPDVVTSTTGSNNSIGANNRAQRSTGQNVHHPQSLHSSQGGNVHTMANSNTNNDRSNVVSTNRTNTESNRFRTAGTQPSSTYNSHSANAPGMSDSGNSYNEAVRSPAANQETASSSMSQRAKSQPQSQFQDLSFI</sequence>
<feature type="compositionally biased region" description="Polar residues" evidence="1">
    <location>
        <begin position="271"/>
        <end position="284"/>
    </location>
</feature>
<evidence type="ECO:0000313" key="4">
    <source>
        <dbReference type="Proteomes" id="UP000271974"/>
    </source>
</evidence>
<reference evidence="3 4" key="1">
    <citation type="submission" date="2019-01" db="EMBL/GenBank/DDBJ databases">
        <title>A draft genome assembly of the solar-powered sea slug Elysia chlorotica.</title>
        <authorList>
            <person name="Cai H."/>
            <person name="Li Q."/>
            <person name="Fang X."/>
            <person name="Li J."/>
            <person name="Curtis N.E."/>
            <person name="Altenburger A."/>
            <person name="Shibata T."/>
            <person name="Feng M."/>
            <person name="Maeda T."/>
            <person name="Schwartz J.A."/>
            <person name="Shigenobu S."/>
            <person name="Lundholm N."/>
            <person name="Nishiyama T."/>
            <person name="Yang H."/>
            <person name="Hasebe M."/>
            <person name="Li S."/>
            <person name="Pierce S.K."/>
            <person name="Wang J."/>
        </authorList>
    </citation>
    <scope>NUCLEOTIDE SEQUENCE [LARGE SCALE GENOMIC DNA]</scope>
    <source>
        <strain evidence="3">EC2010</strain>
        <tissue evidence="3">Whole organism of an adult</tissue>
    </source>
</reference>
<organism evidence="3 4">
    <name type="scientific">Elysia chlorotica</name>
    <name type="common">Eastern emerald elysia</name>
    <name type="synonym">Sea slug</name>
    <dbReference type="NCBI Taxonomy" id="188477"/>
    <lineage>
        <taxon>Eukaryota</taxon>
        <taxon>Metazoa</taxon>
        <taxon>Spiralia</taxon>
        <taxon>Lophotrochozoa</taxon>
        <taxon>Mollusca</taxon>
        <taxon>Gastropoda</taxon>
        <taxon>Heterobranchia</taxon>
        <taxon>Euthyneura</taxon>
        <taxon>Panpulmonata</taxon>
        <taxon>Sacoglossa</taxon>
        <taxon>Placobranchoidea</taxon>
        <taxon>Plakobranchidae</taxon>
        <taxon>Elysia</taxon>
    </lineage>
</organism>
<feature type="transmembrane region" description="Helical" evidence="2">
    <location>
        <begin position="6"/>
        <end position="29"/>
    </location>
</feature>
<feature type="compositionally biased region" description="Polar residues" evidence="1">
    <location>
        <begin position="170"/>
        <end position="190"/>
    </location>
</feature>
<accession>A0A433TKR1</accession>
<gene>
    <name evidence="3" type="ORF">EGW08_010112</name>
</gene>
<evidence type="ECO:0000313" key="3">
    <source>
        <dbReference type="EMBL" id="RUS82138.1"/>
    </source>
</evidence>
<keyword evidence="2" id="KW-1133">Transmembrane helix</keyword>
<feature type="compositionally biased region" description="Low complexity" evidence="1">
    <location>
        <begin position="156"/>
        <end position="169"/>
    </location>
</feature>
<comment type="caution">
    <text evidence="3">The sequence shown here is derived from an EMBL/GenBank/DDBJ whole genome shotgun (WGS) entry which is preliminary data.</text>
</comment>
<keyword evidence="4" id="KW-1185">Reference proteome</keyword>
<protein>
    <submittedName>
        <fullName evidence="3">Uncharacterized protein</fullName>
    </submittedName>
</protein>